<keyword evidence="3" id="KW-1185">Reference proteome</keyword>
<keyword evidence="1" id="KW-1133">Transmembrane helix</keyword>
<proteinExistence type="predicted"/>
<evidence type="ECO:0000256" key="1">
    <source>
        <dbReference type="SAM" id="Phobius"/>
    </source>
</evidence>
<reference evidence="2" key="1">
    <citation type="submission" date="2021-05" db="EMBL/GenBank/DDBJ databases">
        <title>Diversity, taxonomy and evolution of archaeal viruses of the class Caudoviricetes.</title>
        <authorList>
            <person name="Liu Y."/>
            <person name="Demina T.A."/>
            <person name="Roux S."/>
            <person name="Aiewsakun P."/>
            <person name="Kazlauskas D."/>
            <person name="Simmonds P."/>
            <person name="Prangishvili D."/>
            <person name="Oksanen H.M."/>
            <person name="Krupovic M."/>
        </authorList>
    </citation>
    <scope>NUCLEOTIDE SEQUENCE</scope>
    <source>
        <strain evidence="2">HATV-2/44</strain>
    </source>
</reference>
<accession>A0AAE8XZY6</accession>
<keyword evidence="1" id="KW-0812">Transmembrane</keyword>
<evidence type="ECO:0000313" key="3">
    <source>
        <dbReference type="Proteomes" id="UP000827814"/>
    </source>
</evidence>
<protein>
    <submittedName>
        <fullName evidence="2">Uncharacterized protein</fullName>
    </submittedName>
</protein>
<dbReference type="EMBL" id="MZ334525">
    <property type="protein sequence ID" value="UBF23255.1"/>
    <property type="molecule type" value="Genomic_DNA"/>
</dbReference>
<dbReference type="Proteomes" id="UP000827814">
    <property type="component" value="Segment"/>
</dbReference>
<feature type="transmembrane region" description="Helical" evidence="1">
    <location>
        <begin position="12"/>
        <end position="33"/>
    </location>
</feature>
<sequence>MIVSILDFMVNVFTITGMVVYVSVFGVIIYIVAKTYVS</sequence>
<gene>
    <name evidence="2" type="ORF">HATV-2_gp104</name>
</gene>
<keyword evidence="1" id="KW-0472">Membrane</keyword>
<evidence type="ECO:0000313" key="2">
    <source>
        <dbReference type="EMBL" id="UBF23255.1"/>
    </source>
</evidence>
<name>A0AAE8XZY6_9CAUD</name>
<organism evidence="2 3">
    <name type="scientific">Haloarcula tailed virus 2</name>
    <dbReference type="NCBI Taxonomy" id="2877989"/>
    <lineage>
        <taxon>Viruses</taxon>
        <taxon>Duplodnaviria</taxon>
        <taxon>Heunggongvirae</taxon>
        <taxon>Uroviricota</taxon>
        <taxon>Caudoviricetes</taxon>
        <taxon>Thumleimavirales</taxon>
        <taxon>Soleiviridae</taxon>
        <taxon>Eilatmyovirus</taxon>
        <taxon>Eilatmyovirus salis</taxon>
        <taxon>Eilatmyovirus HATV2</taxon>
    </lineage>
</organism>